<dbReference type="GO" id="GO:0085020">
    <property type="term" value="P:protein K6-linked ubiquitination"/>
    <property type="evidence" value="ECO:0007669"/>
    <property type="project" value="TreeGrafter"/>
</dbReference>
<evidence type="ECO:0000256" key="1">
    <source>
        <dbReference type="ARBA" id="ARBA00022737"/>
    </source>
</evidence>
<feature type="compositionally biased region" description="Basic and acidic residues" evidence="3">
    <location>
        <begin position="249"/>
        <end position="265"/>
    </location>
</feature>
<dbReference type="Gene3D" id="1.25.40.20">
    <property type="entry name" value="Ankyrin repeat-containing domain"/>
    <property type="match status" value="2"/>
</dbReference>
<keyword evidence="1" id="KW-0677">Repeat</keyword>
<dbReference type="PROSITE" id="PS50297">
    <property type="entry name" value="ANK_REP_REGION"/>
    <property type="match status" value="2"/>
</dbReference>
<feature type="compositionally biased region" description="Low complexity" evidence="3">
    <location>
        <begin position="22"/>
        <end position="38"/>
    </location>
</feature>
<feature type="region of interest" description="Disordered" evidence="3">
    <location>
        <begin position="22"/>
        <end position="43"/>
    </location>
</feature>
<name>A0A6C0I3R0_9ZZZZ</name>
<proteinExistence type="predicted"/>
<dbReference type="InterPro" id="IPR036770">
    <property type="entry name" value="Ankyrin_rpt-contain_sf"/>
</dbReference>
<dbReference type="GO" id="GO:0004842">
    <property type="term" value="F:ubiquitin-protein transferase activity"/>
    <property type="evidence" value="ECO:0007669"/>
    <property type="project" value="TreeGrafter"/>
</dbReference>
<dbReference type="SUPFAM" id="SSF48403">
    <property type="entry name" value="Ankyrin repeat"/>
    <property type="match status" value="1"/>
</dbReference>
<accession>A0A6C0I3R0</accession>
<evidence type="ECO:0000256" key="3">
    <source>
        <dbReference type="SAM" id="MobiDB-lite"/>
    </source>
</evidence>
<dbReference type="PROSITE" id="PS50088">
    <property type="entry name" value="ANK_REPEAT"/>
    <property type="match status" value="3"/>
</dbReference>
<dbReference type="EMBL" id="MN740088">
    <property type="protein sequence ID" value="QHT87429.1"/>
    <property type="molecule type" value="Genomic_DNA"/>
</dbReference>
<protein>
    <submittedName>
        <fullName evidence="4">Uncharacterized protein</fullName>
    </submittedName>
</protein>
<dbReference type="GO" id="GO:0070531">
    <property type="term" value="C:BRCA1-A complex"/>
    <property type="evidence" value="ECO:0007669"/>
    <property type="project" value="TreeGrafter"/>
</dbReference>
<dbReference type="InterPro" id="IPR002110">
    <property type="entry name" value="Ankyrin_rpt"/>
</dbReference>
<keyword evidence="2" id="KW-0040">ANK repeat</keyword>
<dbReference type="AlphaFoldDB" id="A0A6C0I3R0"/>
<evidence type="ECO:0000256" key="2">
    <source>
        <dbReference type="ARBA" id="ARBA00023043"/>
    </source>
</evidence>
<feature type="region of interest" description="Disordered" evidence="3">
    <location>
        <begin position="247"/>
        <end position="283"/>
    </location>
</feature>
<dbReference type="PANTHER" id="PTHR24171:SF8">
    <property type="entry name" value="BRCA1-ASSOCIATED RING DOMAIN PROTEIN 1"/>
    <property type="match status" value="1"/>
</dbReference>
<dbReference type="PANTHER" id="PTHR24171">
    <property type="entry name" value="ANKYRIN REPEAT DOMAIN-CONTAINING PROTEIN 39-RELATED"/>
    <property type="match status" value="1"/>
</dbReference>
<reference evidence="4" key="1">
    <citation type="journal article" date="2020" name="Nature">
        <title>Giant virus diversity and host interactions through global metagenomics.</title>
        <authorList>
            <person name="Schulz F."/>
            <person name="Roux S."/>
            <person name="Paez-Espino D."/>
            <person name="Jungbluth S."/>
            <person name="Walsh D.A."/>
            <person name="Denef V.J."/>
            <person name="McMahon K.D."/>
            <person name="Konstantinidis K.T."/>
            <person name="Eloe-Fadrosh E.A."/>
            <person name="Kyrpides N.C."/>
            <person name="Woyke T."/>
        </authorList>
    </citation>
    <scope>NUCLEOTIDE SEQUENCE</scope>
    <source>
        <strain evidence="4">GVMAG-M-3300023184-190</strain>
    </source>
</reference>
<dbReference type="PRINTS" id="PR01415">
    <property type="entry name" value="ANKYRIN"/>
</dbReference>
<evidence type="ECO:0000313" key="4">
    <source>
        <dbReference type="EMBL" id="QHT87429.1"/>
    </source>
</evidence>
<organism evidence="4">
    <name type="scientific">viral metagenome</name>
    <dbReference type="NCBI Taxonomy" id="1070528"/>
    <lineage>
        <taxon>unclassified sequences</taxon>
        <taxon>metagenomes</taxon>
        <taxon>organismal metagenomes</taxon>
    </lineage>
</organism>
<dbReference type="Pfam" id="PF12796">
    <property type="entry name" value="Ank_2"/>
    <property type="match status" value="2"/>
</dbReference>
<dbReference type="GO" id="GO:0031436">
    <property type="term" value="C:BRCA1-BARD1 complex"/>
    <property type="evidence" value="ECO:0007669"/>
    <property type="project" value="TreeGrafter"/>
</dbReference>
<sequence>MVLLKRNPQQYLYIYIKKMSSHSSPSHSSNSRHNSSGNTPRYAPTGTFADIIDAITDEDEDSGLEKLTAVLEGGFGVNTPNTTNNNKTPLHYACENDATGDGEIVKELLQVWKANVNVQDDNGWSPLHYACSSGEQHIVQILLEGGATVDIVDNKGSTPLLTACCTEEGVVSLSTIDDLLEAGADVNAQNAIGRTPLQSATIFGNAEIVKRLLEAGADASLGDDEGATPFDFASEDDNDELMTLLANSQRKERTGSSSQKERRDSSSSSSSTRKVGGARQTMDEKIKKRCNATFKKMAKLRYKVIEETDKRYHEQEKYRLQLIECAHNLPHDDGRGKDGRIVNMTLKKAFTLANRACNKIVKTMTKHKAKWGKFQKQFEKLDREAMEMHEKHPELCMEPPESLGDVWKQYE</sequence>
<dbReference type="SMART" id="SM00248">
    <property type="entry name" value="ANK"/>
    <property type="match status" value="5"/>
</dbReference>